<protein>
    <recommendedName>
        <fullName evidence="3">Purple acid phosphatase</fullName>
        <ecNumber evidence="3">3.1.3.2</ecNumber>
    </recommendedName>
</protein>
<dbReference type="Gene3D" id="3.60.21.10">
    <property type="match status" value="1"/>
</dbReference>
<dbReference type="PANTHER" id="PTHR45867:SF3">
    <property type="entry name" value="ACID PHOSPHATASE TYPE 7"/>
    <property type="match status" value="1"/>
</dbReference>
<dbReference type="SUPFAM" id="SSF56300">
    <property type="entry name" value="Metallo-dependent phosphatases"/>
    <property type="match status" value="1"/>
</dbReference>
<dbReference type="Proteomes" id="UP000659654">
    <property type="component" value="Unassembled WGS sequence"/>
</dbReference>
<comment type="similarity">
    <text evidence="3">Belongs to the metallophosphoesterase superfamily. Purple acid phosphatase family.</text>
</comment>
<dbReference type="Gene3D" id="2.60.40.380">
    <property type="entry name" value="Purple acid phosphatase-like, N-terminal"/>
    <property type="match status" value="1"/>
</dbReference>
<evidence type="ECO:0000256" key="1">
    <source>
        <dbReference type="ARBA" id="ARBA00022729"/>
    </source>
</evidence>
<feature type="domain" description="Purple acid phosphatase N-terminal" evidence="6">
    <location>
        <begin position="45"/>
        <end position="135"/>
    </location>
</feature>
<dbReference type="InterPro" id="IPR004843">
    <property type="entry name" value="Calcineurin-like_PHP"/>
</dbReference>
<reference evidence="7" key="2">
    <citation type="submission" date="2020-09" db="EMBL/GenBank/DDBJ databases">
        <authorList>
            <person name="Kikuchi T."/>
        </authorList>
    </citation>
    <scope>NUCLEOTIDE SEQUENCE</scope>
    <source>
        <strain evidence="7">Ka4C1</strain>
    </source>
</reference>
<dbReference type="CDD" id="cd00839">
    <property type="entry name" value="MPP_PAPs"/>
    <property type="match status" value="1"/>
</dbReference>
<evidence type="ECO:0000259" key="5">
    <source>
        <dbReference type="Pfam" id="PF14008"/>
    </source>
</evidence>
<dbReference type="InterPro" id="IPR041792">
    <property type="entry name" value="MPP_PAP"/>
</dbReference>
<reference evidence="10" key="1">
    <citation type="submission" date="2016-11" db="UniProtKB">
        <authorList>
            <consortium name="WormBaseParasite"/>
        </authorList>
    </citation>
    <scope>IDENTIFICATION</scope>
</reference>
<dbReference type="PANTHER" id="PTHR45867">
    <property type="entry name" value="PURPLE ACID PHOSPHATASE"/>
    <property type="match status" value="1"/>
</dbReference>
<organism evidence="8 10">
    <name type="scientific">Bursaphelenchus xylophilus</name>
    <name type="common">Pinewood nematode worm</name>
    <name type="synonym">Aphelenchoides xylophilus</name>
    <dbReference type="NCBI Taxonomy" id="6326"/>
    <lineage>
        <taxon>Eukaryota</taxon>
        <taxon>Metazoa</taxon>
        <taxon>Ecdysozoa</taxon>
        <taxon>Nematoda</taxon>
        <taxon>Chromadorea</taxon>
        <taxon>Rhabditida</taxon>
        <taxon>Tylenchina</taxon>
        <taxon>Tylenchomorpha</taxon>
        <taxon>Aphelenchoidea</taxon>
        <taxon>Aphelenchoididae</taxon>
        <taxon>Bursaphelenchus</taxon>
    </lineage>
</organism>
<dbReference type="WBParaSite" id="BXY_1038400.1">
    <property type="protein sequence ID" value="BXY_1038400.1"/>
    <property type="gene ID" value="BXY_1038400"/>
</dbReference>
<dbReference type="eggNOG" id="KOG1378">
    <property type="taxonomic scope" value="Eukaryota"/>
</dbReference>
<evidence type="ECO:0000313" key="7">
    <source>
        <dbReference type="EMBL" id="CAD5230890.1"/>
    </source>
</evidence>
<dbReference type="OrthoDB" id="45007at2759"/>
<name>A0A1I7SBI5_BURXY</name>
<evidence type="ECO:0000256" key="3">
    <source>
        <dbReference type="RuleBase" id="RU361203"/>
    </source>
</evidence>
<dbReference type="Pfam" id="PF14008">
    <property type="entry name" value="Metallophos_C"/>
    <property type="match status" value="1"/>
</dbReference>
<feature type="domain" description="Calcineurin-like phosphoesterase" evidence="4">
    <location>
        <begin position="147"/>
        <end position="351"/>
    </location>
</feature>
<dbReference type="EC" id="3.1.3.2" evidence="3"/>
<evidence type="ECO:0000313" key="8">
    <source>
        <dbReference type="Proteomes" id="UP000095284"/>
    </source>
</evidence>
<dbReference type="SUPFAM" id="SSF49363">
    <property type="entry name" value="Purple acid phosphatase, N-terminal domain"/>
    <property type="match status" value="1"/>
</dbReference>
<keyword evidence="2" id="KW-0325">Glycoprotein</keyword>
<feature type="domain" description="Purple acid phosphatase C-terminal" evidence="5">
    <location>
        <begin position="375"/>
        <end position="436"/>
    </location>
</feature>
<dbReference type="AlphaFoldDB" id="A0A1I7SBI5"/>
<dbReference type="InterPro" id="IPR008963">
    <property type="entry name" value="Purple_acid_Pase-like_N"/>
</dbReference>
<dbReference type="Pfam" id="PF00149">
    <property type="entry name" value="Metallophos"/>
    <property type="match status" value="1"/>
</dbReference>
<dbReference type="InterPro" id="IPR015914">
    <property type="entry name" value="PAPs_N"/>
</dbReference>
<keyword evidence="9" id="KW-1185">Reference proteome</keyword>
<proteinExistence type="inferred from homology"/>
<comment type="catalytic activity">
    <reaction evidence="3">
        <text>a phosphate monoester + H2O = an alcohol + phosphate</text>
        <dbReference type="Rhea" id="RHEA:15017"/>
        <dbReference type="ChEBI" id="CHEBI:15377"/>
        <dbReference type="ChEBI" id="CHEBI:30879"/>
        <dbReference type="ChEBI" id="CHEBI:43474"/>
        <dbReference type="ChEBI" id="CHEBI:67140"/>
        <dbReference type="EC" id="3.1.3.2"/>
    </reaction>
</comment>
<dbReference type="Proteomes" id="UP000582659">
    <property type="component" value="Unassembled WGS sequence"/>
</dbReference>
<dbReference type="SMR" id="A0A1I7SBI5"/>
<feature type="chain" id="PRO_5035483929" description="Purple acid phosphatase" evidence="3">
    <location>
        <begin position="19"/>
        <end position="462"/>
    </location>
</feature>
<dbReference type="Proteomes" id="UP000095284">
    <property type="component" value="Unplaced"/>
</dbReference>
<dbReference type="InterPro" id="IPR029052">
    <property type="entry name" value="Metallo-depent_PP-like"/>
</dbReference>
<evidence type="ECO:0000259" key="6">
    <source>
        <dbReference type="Pfam" id="PF16656"/>
    </source>
</evidence>
<sequence>MLLFTVFYLAVGLRSYYSWQFLSDNRKTHWELRNDPNYGPYYGQPEQIHLSYGGSPDKIFVTWLTFDDTKQSFVTYGEDLQFEKIVKANITRFVDGGTGKSVRYIHRATIATIVPGKRYFYRVGSDFGWSGIYTFVGLTERSDGGYRFALYGDMGNINARSLGKIQRLTQSGDFDMIIHNGDFAYDMERDEGTFGDEFMRQIEPAASYVPYMTSVGNHENAYNFSHYVQRFTMPNTEHNLFYSFDIGDTHFVAISTEFYFYGQKYGNESIETQYNWLVEDLKKAQKNRKHVPWIIVFGHRSMYCTDIQAAECKWAKDILRDGVDSAGTYGLEKVFFDYGVDIYFGAHEHNYERLYPIYQHKVRNGTESPFTNPRAPIHVVTGSAGCEEKTNTFPKDPAPFSAARSTDYGFSRFQVYNSTHLYLEQISASSDKIADSIWIIKDSHGPFGKQHKNFYYDVNRGL</sequence>
<dbReference type="GO" id="GO:0003993">
    <property type="term" value="F:acid phosphatase activity"/>
    <property type="evidence" value="ECO:0007669"/>
    <property type="project" value="UniProtKB-EC"/>
</dbReference>
<keyword evidence="3" id="KW-0378">Hydrolase</keyword>
<dbReference type="EMBL" id="CAJFCV020000005">
    <property type="protein sequence ID" value="CAG9121970.1"/>
    <property type="molecule type" value="Genomic_DNA"/>
</dbReference>
<dbReference type="InterPro" id="IPR025733">
    <property type="entry name" value="PAPs_C"/>
</dbReference>
<evidence type="ECO:0000313" key="9">
    <source>
        <dbReference type="Proteomes" id="UP000659654"/>
    </source>
</evidence>
<evidence type="ECO:0000259" key="4">
    <source>
        <dbReference type="Pfam" id="PF00149"/>
    </source>
</evidence>
<feature type="signal peptide" evidence="3">
    <location>
        <begin position="1"/>
        <end position="18"/>
    </location>
</feature>
<evidence type="ECO:0000313" key="10">
    <source>
        <dbReference type="WBParaSite" id="BXY_1038400.1"/>
    </source>
</evidence>
<dbReference type="EMBL" id="CAJFDI010000005">
    <property type="protein sequence ID" value="CAD5230890.1"/>
    <property type="molecule type" value="Genomic_DNA"/>
</dbReference>
<gene>
    <name evidence="7" type="ORF">BXYJ_LOCUS11207</name>
</gene>
<evidence type="ECO:0000256" key="2">
    <source>
        <dbReference type="ARBA" id="ARBA00023180"/>
    </source>
</evidence>
<keyword evidence="1 3" id="KW-0732">Signal</keyword>
<accession>A0A1I7SBI5</accession>
<dbReference type="GO" id="GO:0046872">
    <property type="term" value="F:metal ion binding"/>
    <property type="evidence" value="ECO:0007669"/>
    <property type="project" value="InterPro"/>
</dbReference>
<dbReference type="Pfam" id="PF16656">
    <property type="entry name" value="Pur_ac_phosph_N"/>
    <property type="match status" value="1"/>
</dbReference>